<dbReference type="Proteomes" id="UP000325313">
    <property type="component" value="Unassembled WGS sequence"/>
</dbReference>
<protein>
    <submittedName>
        <fullName evidence="1">Uncharacterized protein</fullName>
    </submittedName>
</protein>
<sequence>MDPQIKLSDDLDQAFREILNPDNPKKDASIISDIGLPEWEFNNLLKKIQQDSYAHIADQYMKYYRNAMGSILKQHKDSSSNAVIHKIGNWSFGTAHISDVHPHMYLIAPLNSKGEYATDKIFEVLKDLHQSLIFIHKILWNHFKGNTFEVPDRQKMVLWLFGEVFNPESGLPVMGKTKLTKFDESKLGVIQVLMINLLRYPEQALEYTSISIAGIWFKHTHNKEWDIKFKKDVYYWARVYILITREISDQQNFPDFQIGDFKLEINRKVGELMTQNALLKHLIIPESSESIIKSIYITVFNFFDVMDKGWEMHEITSQPELAIIRFGLYPDMFGIHPLTSPNNRIKPFPTFPNIKENFIRFFKSLQFYSDLILTNLNGQLGNKFEKLSQYKFLVWFSKKLLYSSVGNLFPVIGMIPKSALDASNISKMPILDEVQVFIAKILQNNILVNDDIQLSKYSVNLLGYWLKNENPILWKEVFKNQQILLIKSINKLVY</sequence>
<reference evidence="1 2" key="1">
    <citation type="submission" date="2019-05" db="EMBL/GenBank/DDBJ databases">
        <title>Emergence of the Ug99 lineage of the wheat stem rust pathogen through somatic hybridization.</title>
        <authorList>
            <person name="Li F."/>
            <person name="Upadhyaya N.M."/>
            <person name="Sperschneider J."/>
            <person name="Matny O."/>
            <person name="Nguyen-Phuc H."/>
            <person name="Mago R."/>
            <person name="Raley C."/>
            <person name="Miller M.E."/>
            <person name="Silverstein K.A.T."/>
            <person name="Henningsen E."/>
            <person name="Hirsch C.D."/>
            <person name="Visser B."/>
            <person name="Pretorius Z.A."/>
            <person name="Steffenson B.J."/>
            <person name="Schwessinger B."/>
            <person name="Dodds P.N."/>
            <person name="Figueroa M."/>
        </authorList>
    </citation>
    <scope>NUCLEOTIDE SEQUENCE [LARGE SCALE GENOMIC DNA]</scope>
    <source>
        <strain evidence="1 2">Ug99</strain>
    </source>
</reference>
<evidence type="ECO:0000313" key="2">
    <source>
        <dbReference type="Proteomes" id="UP000325313"/>
    </source>
</evidence>
<organism evidence="1 2">
    <name type="scientific">Puccinia graminis f. sp. tritici</name>
    <dbReference type="NCBI Taxonomy" id="56615"/>
    <lineage>
        <taxon>Eukaryota</taxon>
        <taxon>Fungi</taxon>
        <taxon>Dikarya</taxon>
        <taxon>Basidiomycota</taxon>
        <taxon>Pucciniomycotina</taxon>
        <taxon>Pucciniomycetes</taxon>
        <taxon>Pucciniales</taxon>
        <taxon>Pucciniaceae</taxon>
        <taxon>Puccinia</taxon>
    </lineage>
</organism>
<accession>A0A5B0S7H6</accession>
<comment type="caution">
    <text evidence="1">The sequence shown here is derived from an EMBL/GenBank/DDBJ whole genome shotgun (WGS) entry which is preliminary data.</text>
</comment>
<evidence type="ECO:0000313" key="1">
    <source>
        <dbReference type="EMBL" id="KAA1134121.1"/>
    </source>
</evidence>
<name>A0A5B0S7H6_PUCGR</name>
<dbReference type="AlphaFoldDB" id="A0A5B0S7H6"/>
<proteinExistence type="predicted"/>
<gene>
    <name evidence="1" type="ORF">PGTUg99_028298</name>
</gene>
<dbReference type="EMBL" id="VDEP01000069">
    <property type="protein sequence ID" value="KAA1134121.1"/>
    <property type="molecule type" value="Genomic_DNA"/>
</dbReference>